<comment type="caution">
    <text evidence="2">The sequence shown here is derived from an EMBL/GenBank/DDBJ whole genome shotgun (WGS) entry which is preliminary data.</text>
</comment>
<dbReference type="InterPro" id="IPR014820">
    <property type="entry name" value="PriCT_1"/>
</dbReference>
<sequence>MGVGIGQRDEAAFALARYYLDHSYTPEDTFELLGVWDKRNKPPLGEQTLDTKVRSAEKEYSFGCGSIKDKPMLSDFCVGEDECEWLKEIREVKGITIDGITYYQRNNQIFSSRKGKKEDALPIITTLTNFSIEPRLKIELEGEDERLDSIVKASNVEYSILFQKSDFNSRRQFLSSLPAVDLEYYGADKDTQP</sequence>
<proteinExistence type="predicted"/>
<evidence type="ECO:0000259" key="1">
    <source>
        <dbReference type="Pfam" id="PF08708"/>
    </source>
</evidence>
<organism evidence="2">
    <name type="scientific">marine sediment metagenome</name>
    <dbReference type="NCBI Taxonomy" id="412755"/>
    <lineage>
        <taxon>unclassified sequences</taxon>
        <taxon>metagenomes</taxon>
        <taxon>ecological metagenomes</taxon>
    </lineage>
</organism>
<evidence type="ECO:0000313" key="2">
    <source>
        <dbReference type="EMBL" id="GAI03954.1"/>
    </source>
</evidence>
<name>X1MCA3_9ZZZZ</name>
<protein>
    <recommendedName>
        <fullName evidence="1">Primase C-terminal 1 domain-containing protein</fullName>
    </recommendedName>
</protein>
<feature type="domain" description="Primase C-terminal 1" evidence="1">
    <location>
        <begin position="4"/>
        <end position="57"/>
    </location>
</feature>
<gene>
    <name evidence="2" type="ORF">S06H3_23039</name>
</gene>
<feature type="non-terminal residue" evidence="2">
    <location>
        <position position="193"/>
    </location>
</feature>
<dbReference type="EMBL" id="BARV01012441">
    <property type="protein sequence ID" value="GAI03954.1"/>
    <property type="molecule type" value="Genomic_DNA"/>
</dbReference>
<dbReference type="Pfam" id="PF08708">
    <property type="entry name" value="PriCT_1"/>
    <property type="match status" value="1"/>
</dbReference>
<reference evidence="2" key="1">
    <citation type="journal article" date="2014" name="Front. Microbiol.">
        <title>High frequency of phylogenetically diverse reductive dehalogenase-homologous genes in deep subseafloor sedimentary metagenomes.</title>
        <authorList>
            <person name="Kawai M."/>
            <person name="Futagami T."/>
            <person name="Toyoda A."/>
            <person name="Takaki Y."/>
            <person name="Nishi S."/>
            <person name="Hori S."/>
            <person name="Arai W."/>
            <person name="Tsubouchi T."/>
            <person name="Morono Y."/>
            <person name="Uchiyama I."/>
            <person name="Ito T."/>
            <person name="Fujiyama A."/>
            <person name="Inagaki F."/>
            <person name="Takami H."/>
        </authorList>
    </citation>
    <scope>NUCLEOTIDE SEQUENCE</scope>
    <source>
        <strain evidence="2">Expedition CK06-06</strain>
    </source>
</reference>
<accession>X1MCA3</accession>
<dbReference type="AlphaFoldDB" id="X1MCA3"/>